<dbReference type="AlphaFoldDB" id="A0A9P6WKN8"/>
<proteinExistence type="predicted"/>
<dbReference type="Pfam" id="PF13233">
    <property type="entry name" value="Complex1_LYR_2"/>
    <property type="match status" value="1"/>
</dbReference>
<dbReference type="GO" id="GO:0005759">
    <property type="term" value="C:mitochondrial matrix"/>
    <property type="evidence" value="ECO:0007669"/>
    <property type="project" value="TreeGrafter"/>
</dbReference>
<dbReference type="PANTHER" id="PTHR28015">
    <property type="entry name" value="ATP SYNTHASE ASSEMBLY FACTOR FMC1, MITOCHONDRIAL"/>
    <property type="match status" value="1"/>
</dbReference>
<dbReference type="Proteomes" id="UP000697127">
    <property type="component" value="Unassembled WGS sequence"/>
</dbReference>
<comment type="caution">
    <text evidence="1">The sequence shown here is derived from an EMBL/GenBank/DDBJ whole genome shotgun (WGS) entry which is preliminary data.</text>
</comment>
<accession>A0A9P6WKN8</accession>
<name>A0A9P6WKN8_9ASCO</name>
<reference evidence="1" key="1">
    <citation type="submission" date="2020-11" db="EMBL/GenBank/DDBJ databases">
        <title>Kefir isolates.</title>
        <authorList>
            <person name="Marcisauskas S."/>
            <person name="Kim Y."/>
            <person name="Blasche S."/>
        </authorList>
    </citation>
    <scope>NUCLEOTIDE SEQUENCE</scope>
    <source>
        <strain evidence="1">Olga-1</strain>
    </source>
</reference>
<dbReference type="InterPro" id="IPR039196">
    <property type="entry name" value="Fmc1"/>
</dbReference>
<evidence type="ECO:0000313" key="2">
    <source>
        <dbReference type="Proteomes" id="UP000697127"/>
    </source>
</evidence>
<dbReference type="GO" id="GO:0033615">
    <property type="term" value="P:mitochondrial proton-transporting ATP synthase complex assembly"/>
    <property type="evidence" value="ECO:0007669"/>
    <property type="project" value="InterPro"/>
</dbReference>
<organism evidence="1 2">
    <name type="scientific">Pichia californica</name>
    <dbReference type="NCBI Taxonomy" id="460514"/>
    <lineage>
        <taxon>Eukaryota</taxon>
        <taxon>Fungi</taxon>
        <taxon>Dikarya</taxon>
        <taxon>Ascomycota</taxon>
        <taxon>Saccharomycotina</taxon>
        <taxon>Pichiomycetes</taxon>
        <taxon>Pichiales</taxon>
        <taxon>Pichiaceae</taxon>
        <taxon>Pichia</taxon>
    </lineage>
</organism>
<dbReference type="PANTHER" id="PTHR28015:SF1">
    <property type="entry name" value="ATP SYNTHASE ASSEMBLY FACTOR FMC1, MITOCHONDRIAL"/>
    <property type="match status" value="1"/>
</dbReference>
<gene>
    <name evidence="1" type="ORF">C6P40_000604</name>
</gene>
<dbReference type="EMBL" id="PUHW01000128">
    <property type="protein sequence ID" value="KAG0688721.1"/>
    <property type="molecule type" value="Genomic_DNA"/>
</dbReference>
<evidence type="ECO:0000313" key="1">
    <source>
        <dbReference type="EMBL" id="KAG0688721.1"/>
    </source>
</evidence>
<protein>
    <submittedName>
        <fullName evidence="1">Uncharacterized protein</fullName>
    </submittedName>
</protein>
<sequence>MQYMNAGKKLSKEEDEQLIEEVKTKFFSKMPKLNVELLSHLDKTELHPVEVEHVENITTFLDSQREYIELLERYNPGISMKQTDKVRKTARRVGLEVPE</sequence>
<keyword evidence="2" id="KW-1185">Reference proteome</keyword>